<proteinExistence type="predicted"/>
<protein>
    <recommendedName>
        <fullName evidence="4">VWFA domain-containing protein</fullName>
    </recommendedName>
</protein>
<dbReference type="EMBL" id="JAEHOE010000219">
    <property type="protein sequence ID" value="KAG2482482.1"/>
    <property type="molecule type" value="Genomic_DNA"/>
</dbReference>
<dbReference type="Gene3D" id="3.40.50.410">
    <property type="entry name" value="von Willebrand factor, type A domain"/>
    <property type="match status" value="1"/>
</dbReference>
<accession>A0A835XG88</accession>
<keyword evidence="3" id="KW-1185">Reference proteome</keyword>
<dbReference type="Proteomes" id="UP000612055">
    <property type="component" value="Unassembled WGS sequence"/>
</dbReference>
<gene>
    <name evidence="2" type="ORF">HYH03_018589</name>
</gene>
<reference evidence="2" key="1">
    <citation type="journal article" date="2020" name="bioRxiv">
        <title>Comparative genomics of Chlamydomonas.</title>
        <authorList>
            <person name="Craig R.J."/>
            <person name="Hasan A.R."/>
            <person name="Ness R.W."/>
            <person name="Keightley P.D."/>
        </authorList>
    </citation>
    <scope>NUCLEOTIDE SEQUENCE</scope>
    <source>
        <strain evidence="2">CCAP 11/70</strain>
    </source>
</reference>
<evidence type="ECO:0008006" key="4">
    <source>
        <dbReference type="Google" id="ProtNLM"/>
    </source>
</evidence>
<dbReference type="PRINTS" id="PR01217">
    <property type="entry name" value="PRICHEXTENSN"/>
</dbReference>
<evidence type="ECO:0000313" key="2">
    <source>
        <dbReference type="EMBL" id="KAG2482482.1"/>
    </source>
</evidence>
<comment type="caution">
    <text evidence="2">The sequence shown here is derived from an EMBL/GenBank/DDBJ whole genome shotgun (WGS) entry which is preliminary data.</text>
</comment>
<dbReference type="InterPro" id="IPR036465">
    <property type="entry name" value="vWFA_dom_sf"/>
</dbReference>
<feature type="compositionally biased region" description="Low complexity" evidence="1">
    <location>
        <begin position="155"/>
        <end position="165"/>
    </location>
</feature>
<feature type="region of interest" description="Disordered" evidence="1">
    <location>
        <begin position="123"/>
        <end position="209"/>
    </location>
</feature>
<feature type="compositionally biased region" description="Pro residues" evidence="1">
    <location>
        <begin position="140"/>
        <end position="154"/>
    </location>
</feature>
<feature type="compositionally biased region" description="Pro residues" evidence="1">
    <location>
        <begin position="166"/>
        <end position="200"/>
    </location>
</feature>
<evidence type="ECO:0000313" key="3">
    <source>
        <dbReference type="Proteomes" id="UP000612055"/>
    </source>
</evidence>
<name>A0A835XG88_9CHLO</name>
<organism evidence="2 3">
    <name type="scientific">Edaphochlamys debaryana</name>
    <dbReference type="NCBI Taxonomy" id="47281"/>
    <lineage>
        <taxon>Eukaryota</taxon>
        <taxon>Viridiplantae</taxon>
        <taxon>Chlorophyta</taxon>
        <taxon>core chlorophytes</taxon>
        <taxon>Chlorophyceae</taxon>
        <taxon>CS clade</taxon>
        <taxon>Chlamydomonadales</taxon>
        <taxon>Chlamydomonadales incertae sedis</taxon>
        <taxon>Edaphochlamys</taxon>
    </lineage>
</organism>
<dbReference type="SUPFAM" id="SSF53300">
    <property type="entry name" value="vWA-like"/>
    <property type="match status" value="1"/>
</dbReference>
<evidence type="ECO:0000256" key="1">
    <source>
        <dbReference type="SAM" id="MobiDB-lite"/>
    </source>
</evidence>
<dbReference type="OrthoDB" id="291007at2759"/>
<sequence>MATGGCPSYRTAALSAPVSLGGASAPSTFTFGQNNPVTLTLGTGSYGGRTADNTLLLPHPLPAKPSLFTAGGVYFRGSDGSYGIMFTKADGKYGIIFYDADHGDTVELQSVTAAACTVIPGSIGRSPSPPSPRFPSSAAKPPPSESLAPQPPTSTPSIAISSPAQPSAPQPSPAQPSAPQPSPHPRPPPRPPTPPAPPPRPEIEIRTDNLVFKDGTGRSIIYDLKIIASRIYADSDNVPYAFRATSVEGEVTIIDPSWGTSAPIERERVALERVDAYDQNDNLIRIPLTGVRQPVFSFRGTALRSETDHRKRFNLKLEDPRTFNATAVNGTRPGWFCRTTCFSLRLNETETIRREIGDEMDYVPRNFSTPLRRVNVTIPCFNTSLANVTGDPGGSDVLLLTDATASMATALAVVKANAAAIRTALMTKARNLGLGLAWYRNFFDPPPFQVDLSIGSYNSTVFSAAISKWSAPAGGDSPEMHIHALYTIATNASAVRWRPGTTRWVVLWGDSAGYGSTNPDGSSEDPNDYIAKQRLNNTINALKAARIRVIIIDMGAGTGYGLNMQLQAERITNATGGLYVPYYGFTSAPLADVIVNATSRGLASVVSLRPVAKACDDQGLALEFGGAGGEGFRTVDRGRSVCVPGRVVVGSCGAVSSGCRWQLVDTLGLVIAERRFPVSAPDACNATAATNTNTTGHHRRRLR</sequence>
<dbReference type="AlphaFoldDB" id="A0A835XG88"/>